<evidence type="ECO:0000256" key="1">
    <source>
        <dbReference type="SAM" id="MobiDB-lite"/>
    </source>
</evidence>
<organism evidence="2 3">
    <name type="scientific">Riccia sorocarpa</name>
    <dbReference type="NCBI Taxonomy" id="122646"/>
    <lineage>
        <taxon>Eukaryota</taxon>
        <taxon>Viridiplantae</taxon>
        <taxon>Streptophyta</taxon>
        <taxon>Embryophyta</taxon>
        <taxon>Marchantiophyta</taxon>
        <taxon>Marchantiopsida</taxon>
        <taxon>Marchantiidae</taxon>
        <taxon>Marchantiales</taxon>
        <taxon>Ricciaceae</taxon>
        <taxon>Riccia</taxon>
    </lineage>
</organism>
<reference evidence="2 3" key="1">
    <citation type="submission" date="2024-09" db="EMBL/GenBank/DDBJ databases">
        <title>Chromosome-scale assembly of Riccia sorocarpa.</title>
        <authorList>
            <person name="Paukszto L."/>
        </authorList>
    </citation>
    <scope>NUCLEOTIDE SEQUENCE [LARGE SCALE GENOMIC DNA]</scope>
    <source>
        <strain evidence="2">LP-2024</strain>
        <tissue evidence="2">Aerial parts of the thallus</tissue>
    </source>
</reference>
<name>A0ABD3H5R0_9MARC</name>
<gene>
    <name evidence="2" type="ORF">R1sor_013161</name>
</gene>
<keyword evidence="3" id="KW-1185">Reference proteome</keyword>
<comment type="caution">
    <text evidence="2">The sequence shown here is derived from an EMBL/GenBank/DDBJ whole genome shotgun (WGS) entry which is preliminary data.</text>
</comment>
<dbReference type="AlphaFoldDB" id="A0ABD3H5R0"/>
<proteinExistence type="predicted"/>
<accession>A0ABD3H5R0</accession>
<feature type="compositionally biased region" description="Low complexity" evidence="1">
    <location>
        <begin position="74"/>
        <end position="89"/>
    </location>
</feature>
<protein>
    <submittedName>
        <fullName evidence="2">Uncharacterized protein</fullName>
    </submittedName>
</protein>
<dbReference type="EMBL" id="JBJQOH010000004">
    <property type="protein sequence ID" value="KAL3686852.1"/>
    <property type="molecule type" value="Genomic_DNA"/>
</dbReference>
<evidence type="ECO:0000313" key="3">
    <source>
        <dbReference type="Proteomes" id="UP001633002"/>
    </source>
</evidence>
<feature type="region of interest" description="Disordered" evidence="1">
    <location>
        <begin position="74"/>
        <end position="96"/>
    </location>
</feature>
<dbReference type="Proteomes" id="UP001633002">
    <property type="component" value="Unassembled WGS sequence"/>
</dbReference>
<sequence>MHKIRGPSPKEQGIPGACDEGVTAHESQEIPFVDLVDETTEFSGGILVENTHVHSDQPSFMAQLLFDDEREPLPELLPTETPSVEPTSVDKTSETITLSPRTKACNQPGVEGNEKRAVEEDRRLELMAIQEDRKFDLMNLMIELKRMELELLRKKQRGSSS</sequence>
<evidence type="ECO:0000313" key="2">
    <source>
        <dbReference type="EMBL" id="KAL3686852.1"/>
    </source>
</evidence>